<dbReference type="PANTHER" id="PTHR11712">
    <property type="entry name" value="POLYKETIDE SYNTHASE-RELATED"/>
    <property type="match status" value="1"/>
</dbReference>
<dbReference type="GO" id="GO:0005829">
    <property type="term" value="C:cytosol"/>
    <property type="evidence" value="ECO:0007669"/>
    <property type="project" value="TreeGrafter"/>
</dbReference>
<proteinExistence type="inferred from homology"/>
<dbReference type="InterPro" id="IPR020841">
    <property type="entry name" value="PKS_Beta-ketoAc_synthase_dom"/>
</dbReference>
<gene>
    <name evidence="15" type="ORF">ENI35_01230</name>
</gene>
<dbReference type="GO" id="GO:0030497">
    <property type="term" value="P:fatty acid elongation"/>
    <property type="evidence" value="ECO:0007669"/>
    <property type="project" value="UniProtKB-ARBA"/>
</dbReference>
<evidence type="ECO:0000256" key="12">
    <source>
        <dbReference type="PIRSR" id="PIRSR000447-1"/>
    </source>
</evidence>
<keyword evidence="10 11" id="KW-0012">Acyltransferase</keyword>
<feature type="domain" description="Ketosynthase family 3 (KS3)" evidence="14">
    <location>
        <begin position="2"/>
        <end position="407"/>
    </location>
</feature>
<protein>
    <recommendedName>
        <fullName evidence="4 11">3-oxoacyl-[acyl-carrier-protein] synthase 2</fullName>
        <ecNumber evidence="3 11">2.3.1.179</ecNumber>
    </recommendedName>
</protein>
<accession>A0A7C1ZE32</accession>
<evidence type="ECO:0000256" key="3">
    <source>
        <dbReference type="ARBA" id="ARBA00012356"/>
    </source>
</evidence>
<dbReference type="Proteomes" id="UP000885738">
    <property type="component" value="Unassembled WGS sequence"/>
</dbReference>
<dbReference type="PANTHER" id="PTHR11712:SF336">
    <property type="entry name" value="3-OXOACYL-[ACYL-CARRIER-PROTEIN] SYNTHASE, MITOCHONDRIAL"/>
    <property type="match status" value="1"/>
</dbReference>
<organism evidence="15">
    <name type="scientific">Desulfofervidus auxilii</name>
    <dbReference type="NCBI Taxonomy" id="1621989"/>
    <lineage>
        <taxon>Bacteria</taxon>
        <taxon>Pseudomonadati</taxon>
        <taxon>Thermodesulfobacteriota</taxon>
        <taxon>Candidatus Desulfofervidia</taxon>
        <taxon>Candidatus Desulfofervidales</taxon>
        <taxon>Candidatus Desulfofervidaceae</taxon>
        <taxon>Candidatus Desulfofervidus</taxon>
    </lineage>
</organism>
<dbReference type="Pfam" id="PF00109">
    <property type="entry name" value="ketoacyl-synt"/>
    <property type="match status" value="1"/>
</dbReference>
<dbReference type="SMART" id="SM00825">
    <property type="entry name" value="PKS_KS"/>
    <property type="match status" value="1"/>
</dbReference>
<dbReference type="FunFam" id="3.40.47.10:FF:000018">
    <property type="entry name" value="3-oxoacyl-[acyl-carrier-protein] synthase 2"/>
    <property type="match status" value="1"/>
</dbReference>
<dbReference type="PROSITE" id="PS00606">
    <property type="entry name" value="KS3_1"/>
    <property type="match status" value="1"/>
</dbReference>
<comment type="similarity">
    <text evidence="2 11 13">Belongs to the thiolase-like superfamily. Beta-ketoacyl-ACP synthases family.</text>
</comment>
<evidence type="ECO:0000256" key="5">
    <source>
        <dbReference type="ARBA" id="ARBA00022516"/>
    </source>
</evidence>
<dbReference type="UniPathway" id="UPA00094"/>
<evidence type="ECO:0000256" key="2">
    <source>
        <dbReference type="ARBA" id="ARBA00008467"/>
    </source>
</evidence>
<dbReference type="InterPro" id="IPR016039">
    <property type="entry name" value="Thiolase-like"/>
</dbReference>
<keyword evidence="7" id="KW-0276">Fatty acid metabolism</keyword>
<dbReference type="CDD" id="cd00834">
    <property type="entry name" value="KAS_I_II"/>
    <property type="match status" value="1"/>
</dbReference>
<dbReference type="InterPro" id="IPR018201">
    <property type="entry name" value="Ketoacyl_synth_AS"/>
</dbReference>
<dbReference type="InterPro" id="IPR017568">
    <property type="entry name" value="3-oxoacyl-ACP_synth-2"/>
</dbReference>
<dbReference type="InterPro" id="IPR000794">
    <property type="entry name" value="Beta-ketoacyl_synthase"/>
</dbReference>
<comment type="catalytic activity">
    <reaction evidence="11">
        <text>(9Z)-hexadecenoyl-[ACP] + malonyl-[ACP] + H(+) = 3-oxo-(11Z)-octadecenoyl-[ACP] + holo-[ACP] + CO2</text>
        <dbReference type="Rhea" id="RHEA:55040"/>
        <dbReference type="Rhea" id="RHEA-COMP:9623"/>
        <dbReference type="Rhea" id="RHEA-COMP:9685"/>
        <dbReference type="Rhea" id="RHEA-COMP:10800"/>
        <dbReference type="Rhea" id="RHEA-COMP:14074"/>
        <dbReference type="ChEBI" id="CHEBI:15378"/>
        <dbReference type="ChEBI" id="CHEBI:16526"/>
        <dbReference type="ChEBI" id="CHEBI:64479"/>
        <dbReference type="ChEBI" id="CHEBI:78449"/>
        <dbReference type="ChEBI" id="CHEBI:83989"/>
        <dbReference type="ChEBI" id="CHEBI:138538"/>
        <dbReference type="EC" id="2.3.1.179"/>
    </reaction>
</comment>
<dbReference type="PROSITE" id="PS52004">
    <property type="entry name" value="KS3_2"/>
    <property type="match status" value="1"/>
</dbReference>
<dbReference type="InterPro" id="IPR014030">
    <property type="entry name" value="Ketoacyl_synth_N"/>
</dbReference>
<keyword evidence="6 11" id="KW-0808">Transferase</keyword>
<evidence type="ECO:0000256" key="7">
    <source>
        <dbReference type="ARBA" id="ARBA00022832"/>
    </source>
</evidence>
<feature type="active site" description="For beta-ketoacyl synthase activity" evidence="12">
    <location>
        <position position="163"/>
    </location>
</feature>
<dbReference type="EC" id="2.3.1.179" evidence="3 11"/>
<evidence type="ECO:0000256" key="13">
    <source>
        <dbReference type="RuleBase" id="RU003694"/>
    </source>
</evidence>
<dbReference type="NCBIfam" id="NF005589">
    <property type="entry name" value="PRK07314.1"/>
    <property type="match status" value="1"/>
</dbReference>
<dbReference type="InterPro" id="IPR014031">
    <property type="entry name" value="Ketoacyl_synth_C"/>
</dbReference>
<dbReference type="Pfam" id="PF02801">
    <property type="entry name" value="Ketoacyl-synt_C"/>
    <property type="match status" value="1"/>
</dbReference>
<sequence>MKRQVVITGIGVIAPNGVGKDAFWQAVINGKTGIGRVSRFDTSGYASQVAGEVNDFDPTDYMSPKTARRIDRFSQFGLACTKMALEDAGLILDREDYSKVGIAVGSAIGGLPFAEQQHSIFLEKGLNRVFPLLSTRLFPGTCANQICIEIGIRGKCSVISTGCATGVDNIAYAFETIKSGECDIMIAGAAEAPLAPLTYASFCLIGVMSRKESRTPKPFDKYRDGIVLSEGGAILVLEHIKHALKRGAHIYAEVAGYGTTHDAFHLTQPSPDGKQAEKAIKLALKHADLQPEDISYINAHGSATPLNDKIETNIIKNVFGEHAFQIPISSIESMIGHPLGASSAIKIAASALSIANGVIPPTINYEYPDPDCDLDYVPKKGRKSNLEAVLCNAFSFGGKNSILVLKKYRG</sequence>
<evidence type="ECO:0000256" key="6">
    <source>
        <dbReference type="ARBA" id="ARBA00022679"/>
    </source>
</evidence>
<dbReference type="PIRSF" id="PIRSF000447">
    <property type="entry name" value="KAS_II"/>
    <property type="match status" value="1"/>
</dbReference>
<dbReference type="GO" id="GO:0004315">
    <property type="term" value="F:3-oxoacyl-[acyl-carrier-protein] synthase activity"/>
    <property type="evidence" value="ECO:0007669"/>
    <property type="project" value="UniProtKB-EC"/>
</dbReference>
<evidence type="ECO:0000256" key="11">
    <source>
        <dbReference type="PIRNR" id="PIRNR000447"/>
    </source>
</evidence>
<keyword evidence="9 11" id="KW-0275">Fatty acid biosynthesis</keyword>
<evidence type="ECO:0000256" key="9">
    <source>
        <dbReference type="ARBA" id="ARBA00023160"/>
    </source>
</evidence>
<evidence type="ECO:0000256" key="8">
    <source>
        <dbReference type="ARBA" id="ARBA00023098"/>
    </source>
</evidence>
<comment type="caution">
    <text evidence="15">The sequence shown here is derived from an EMBL/GenBank/DDBJ whole genome shotgun (WGS) entry which is preliminary data.</text>
</comment>
<comment type="catalytic activity">
    <reaction evidence="11">
        <text>a fatty acyl-[ACP] + malonyl-[ACP] + H(+) = a 3-oxoacyl-[ACP] + holo-[ACP] + CO2</text>
        <dbReference type="Rhea" id="RHEA:22836"/>
        <dbReference type="Rhea" id="RHEA-COMP:9623"/>
        <dbReference type="Rhea" id="RHEA-COMP:9685"/>
        <dbReference type="Rhea" id="RHEA-COMP:9916"/>
        <dbReference type="Rhea" id="RHEA-COMP:14125"/>
        <dbReference type="ChEBI" id="CHEBI:15378"/>
        <dbReference type="ChEBI" id="CHEBI:16526"/>
        <dbReference type="ChEBI" id="CHEBI:64479"/>
        <dbReference type="ChEBI" id="CHEBI:78449"/>
        <dbReference type="ChEBI" id="CHEBI:78776"/>
        <dbReference type="ChEBI" id="CHEBI:138651"/>
    </reaction>
</comment>
<evidence type="ECO:0000313" key="15">
    <source>
        <dbReference type="EMBL" id="HEC67430.1"/>
    </source>
</evidence>
<evidence type="ECO:0000259" key="14">
    <source>
        <dbReference type="PROSITE" id="PS52004"/>
    </source>
</evidence>
<dbReference type="Gene3D" id="3.40.47.10">
    <property type="match status" value="2"/>
</dbReference>
<comment type="pathway">
    <text evidence="1 11">Lipid metabolism; fatty acid biosynthesis.</text>
</comment>
<keyword evidence="5 11" id="KW-0444">Lipid biosynthesis</keyword>
<evidence type="ECO:0000256" key="4">
    <source>
        <dbReference type="ARBA" id="ARBA00014657"/>
    </source>
</evidence>
<evidence type="ECO:0000256" key="10">
    <source>
        <dbReference type="ARBA" id="ARBA00023315"/>
    </source>
</evidence>
<comment type="function">
    <text evidence="11">Involved in the type II fatty acid elongation cycle. Catalyzes the elongation of a wide range of acyl-ACP by the addition of two carbons from malonyl-ACP to an acyl acceptor. Can efficiently catalyze the conversion of palmitoleoyl-ACP (cis-hexadec-9-enoyl-ACP) to cis-vaccenoyl-ACP (cis-octadec-11-enoyl-ACP), an essential step in the thermal regulation of fatty acid composition.</text>
</comment>
<dbReference type="FunFam" id="3.40.47.10:FF:000029">
    <property type="entry name" value="3-oxoacyl-[acyl-carrier-protein] synthase 1"/>
    <property type="match status" value="1"/>
</dbReference>
<reference evidence="15" key="1">
    <citation type="journal article" date="2020" name="mSystems">
        <title>Genome- and Community-Level Interaction Insights into Carbon Utilization and Element Cycling Functions of Hydrothermarchaeota in Hydrothermal Sediment.</title>
        <authorList>
            <person name="Zhou Z."/>
            <person name="Liu Y."/>
            <person name="Xu W."/>
            <person name="Pan J."/>
            <person name="Luo Z.H."/>
            <person name="Li M."/>
        </authorList>
    </citation>
    <scope>NUCLEOTIDE SEQUENCE [LARGE SCALE GENOMIC DNA]</scope>
    <source>
        <strain evidence="15">HyVt-389</strain>
    </source>
</reference>
<dbReference type="EMBL" id="DRIH01000041">
    <property type="protein sequence ID" value="HEC67430.1"/>
    <property type="molecule type" value="Genomic_DNA"/>
</dbReference>
<dbReference type="SUPFAM" id="SSF53901">
    <property type="entry name" value="Thiolase-like"/>
    <property type="match status" value="2"/>
</dbReference>
<keyword evidence="8" id="KW-0443">Lipid metabolism</keyword>
<evidence type="ECO:0000256" key="1">
    <source>
        <dbReference type="ARBA" id="ARBA00005194"/>
    </source>
</evidence>
<dbReference type="AlphaFoldDB" id="A0A7C1ZE32"/>
<name>A0A7C1ZE32_DESA2</name>